<evidence type="ECO:0000313" key="1">
    <source>
        <dbReference type="EMBL" id="TQN65905.1"/>
    </source>
</evidence>
<evidence type="ECO:0000313" key="2">
    <source>
        <dbReference type="Proteomes" id="UP000326340"/>
    </source>
</evidence>
<dbReference type="Proteomes" id="UP000326340">
    <property type="component" value="Unassembled WGS sequence"/>
</dbReference>
<sequence length="147" mass="15816">MPVSVNGLLTKNPRSTACTPSVACRRVRPGCRVHSESNTRSTTSMCTFSPALPGLEIALRQIAIHGWPSELHTFVSSASCRTLPEVTLDVLCEPPISEKRPANEATPRTLLRGAIRPAVEPLNKCSHGLFGRLGSGIDGSEWDRSAL</sequence>
<reference evidence="1 2" key="1">
    <citation type="journal article" date="2019" name="Sci. Rep.">
        <title>Colletotrichum shisoi sp. nov., an anthracnose pathogen of Perilla frutescens in Japan: molecular phylogenetic, morphological and genomic evidence.</title>
        <authorList>
            <person name="Gan P."/>
            <person name="Tsushima A."/>
            <person name="Hiroyama R."/>
            <person name="Narusaka M."/>
            <person name="Takano Y."/>
            <person name="Narusaka Y."/>
            <person name="Kawaradani M."/>
            <person name="Damm U."/>
            <person name="Shirasu K."/>
        </authorList>
    </citation>
    <scope>NUCLEOTIDE SEQUENCE [LARGE SCALE GENOMIC DNA]</scope>
    <source>
        <strain evidence="1 2">PG-2018a</strain>
    </source>
</reference>
<keyword evidence="2" id="KW-1185">Reference proteome</keyword>
<accession>A0A5Q4BG68</accession>
<proteinExistence type="predicted"/>
<gene>
    <name evidence="1" type="ORF">CSHISOI_09090</name>
</gene>
<dbReference type="AlphaFoldDB" id="A0A5Q4BG68"/>
<comment type="caution">
    <text evidence="1">The sequence shown here is derived from an EMBL/GenBank/DDBJ whole genome shotgun (WGS) entry which is preliminary data.</text>
</comment>
<name>A0A5Q4BG68_9PEZI</name>
<dbReference type="EMBL" id="PUHP01001407">
    <property type="protein sequence ID" value="TQN65905.1"/>
    <property type="molecule type" value="Genomic_DNA"/>
</dbReference>
<organism evidence="1 2">
    <name type="scientific">Colletotrichum shisoi</name>
    <dbReference type="NCBI Taxonomy" id="2078593"/>
    <lineage>
        <taxon>Eukaryota</taxon>
        <taxon>Fungi</taxon>
        <taxon>Dikarya</taxon>
        <taxon>Ascomycota</taxon>
        <taxon>Pezizomycotina</taxon>
        <taxon>Sordariomycetes</taxon>
        <taxon>Hypocreomycetidae</taxon>
        <taxon>Glomerellales</taxon>
        <taxon>Glomerellaceae</taxon>
        <taxon>Colletotrichum</taxon>
        <taxon>Colletotrichum destructivum species complex</taxon>
    </lineage>
</organism>
<protein>
    <submittedName>
        <fullName evidence="1">Uncharacterized protein</fullName>
    </submittedName>
</protein>